<feature type="chain" id="PRO_5047535653" evidence="1">
    <location>
        <begin position="21"/>
        <end position="451"/>
    </location>
</feature>
<dbReference type="Pfam" id="PF07044">
    <property type="entry name" value="DUF1329"/>
    <property type="match status" value="1"/>
</dbReference>
<dbReference type="CDD" id="cd16329">
    <property type="entry name" value="LolA_like"/>
    <property type="match status" value="1"/>
</dbReference>
<dbReference type="Proteomes" id="UP001385892">
    <property type="component" value="Unassembled WGS sequence"/>
</dbReference>
<accession>A0ABU8WE48</accession>
<dbReference type="InterPro" id="IPR010752">
    <property type="entry name" value="DUF1329"/>
</dbReference>
<name>A0ABU8WE48_9BURK</name>
<dbReference type="EMBL" id="JBBKZT010000002">
    <property type="protein sequence ID" value="MEJ8845790.1"/>
    <property type="molecule type" value="Genomic_DNA"/>
</dbReference>
<evidence type="ECO:0000313" key="3">
    <source>
        <dbReference type="Proteomes" id="UP001385892"/>
    </source>
</evidence>
<reference evidence="2 3" key="1">
    <citation type="submission" date="2024-03" db="EMBL/GenBank/DDBJ databases">
        <title>Novel species of the genus Variovorax.</title>
        <authorList>
            <person name="Liu Q."/>
            <person name="Xin Y.-H."/>
        </authorList>
    </citation>
    <scope>NUCLEOTIDE SEQUENCE [LARGE SCALE GENOMIC DNA]</scope>
    <source>
        <strain evidence="2 3">KACC 18900</strain>
    </source>
</reference>
<dbReference type="RefSeq" id="WP_340340959.1">
    <property type="nucleotide sequence ID" value="NZ_JBBKZT010000002.1"/>
</dbReference>
<sequence>MKKLTSALFCAGLLSAPFSAAIAGVSADEAKKLGTELTQVGAEKAGNKDGTIPAYTGGLTTPPAGFDKDKGVRPDPFASEKPVLQIDAKNVDKFADKLTEGTKALIKANADYRVDVYPTHRTAAYPSFVVENTLKNATRGKLSDNGLALTGARGGIPFPIPKTGNEVMFNHIARWQGLSTVMPKYSAYNIDAAGKLVLSTQGVWTVELPFYDDSNAAYPTLITRAKANYTGPARRAGESVMTNDFVDDAKGRRAYQYLPGQRRVRLAPDLSFDTPNSSTGGMSTIDDIYLFNGSQERYNFKLVGKKEMVVPYNDYRFVYHDKPEDLFKPKFINPDFVRWELHRMWVVEATLKEGARHIYSRRTFYVDEDSWMVLASDQYDGRGQLWRPGFAYFTQHYESAVPSNAVSGHYDLIAGTYYINQWPGASGIKVLNTLQSDSNWTSDALASQGVR</sequence>
<proteinExistence type="predicted"/>
<organism evidence="2 3">
    <name type="scientific">Variovorax rhizosphaerae</name>
    <dbReference type="NCBI Taxonomy" id="1836200"/>
    <lineage>
        <taxon>Bacteria</taxon>
        <taxon>Pseudomonadati</taxon>
        <taxon>Pseudomonadota</taxon>
        <taxon>Betaproteobacteria</taxon>
        <taxon>Burkholderiales</taxon>
        <taxon>Comamonadaceae</taxon>
        <taxon>Variovorax</taxon>
    </lineage>
</organism>
<feature type="signal peptide" evidence="1">
    <location>
        <begin position="1"/>
        <end position="20"/>
    </location>
</feature>
<protein>
    <submittedName>
        <fullName evidence="2">DUF1329 domain-containing protein</fullName>
    </submittedName>
</protein>
<gene>
    <name evidence="2" type="ORF">WKW82_03980</name>
</gene>
<comment type="caution">
    <text evidence="2">The sequence shown here is derived from an EMBL/GenBank/DDBJ whole genome shotgun (WGS) entry which is preliminary data.</text>
</comment>
<evidence type="ECO:0000313" key="2">
    <source>
        <dbReference type="EMBL" id="MEJ8845790.1"/>
    </source>
</evidence>
<keyword evidence="3" id="KW-1185">Reference proteome</keyword>
<keyword evidence="1" id="KW-0732">Signal</keyword>
<dbReference type="Gene3D" id="2.50.20.10">
    <property type="entry name" value="Lipoprotein localisation LolA/LolB/LppX"/>
    <property type="match status" value="1"/>
</dbReference>
<evidence type="ECO:0000256" key="1">
    <source>
        <dbReference type="SAM" id="SignalP"/>
    </source>
</evidence>